<dbReference type="EMBL" id="CAJVPQ010000634">
    <property type="protein sequence ID" value="CAG8498256.1"/>
    <property type="molecule type" value="Genomic_DNA"/>
</dbReference>
<dbReference type="OrthoDB" id="2411761at2759"/>
<proteinExistence type="predicted"/>
<dbReference type="AlphaFoldDB" id="A0A9N8ZK43"/>
<keyword evidence="2" id="KW-1185">Reference proteome</keyword>
<sequence length="159" mass="18294">MNEFLKSLLIDNIYRKIENHLEEQVKFTGTKFDNKGDDYPLSATALLSPAYIGIEELPHMPFLSLYLQLGATRCKIEEVLKNYQTDDDETRENFIKKIRIDDNNDVSNAEIIAFRKHFQMPLALFGLSSNIYSFLKQFISNLTTSSLDLTSSFKQLLTA</sequence>
<evidence type="ECO:0000313" key="1">
    <source>
        <dbReference type="EMBL" id="CAG8498256.1"/>
    </source>
</evidence>
<evidence type="ECO:0000313" key="2">
    <source>
        <dbReference type="Proteomes" id="UP000789570"/>
    </source>
</evidence>
<organism evidence="1 2">
    <name type="scientific">Funneliformis caledonium</name>
    <dbReference type="NCBI Taxonomy" id="1117310"/>
    <lineage>
        <taxon>Eukaryota</taxon>
        <taxon>Fungi</taxon>
        <taxon>Fungi incertae sedis</taxon>
        <taxon>Mucoromycota</taxon>
        <taxon>Glomeromycotina</taxon>
        <taxon>Glomeromycetes</taxon>
        <taxon>Glomerales</taxon>
        <taxon>Glomeraceae</taxon>
        <taxon>Funneliformis</taxon>
    </lineage>
</organism>
<gene>
    <name evidence="1" type="ORF">FCALED_LOCUS3569</name>
</gene>
<reference evidence="1" key="1">
    <citation type="submission" date="2021-06" db="EMBL/GenBank/DDBJ databases">
        <authorList>
            <person name="Kallberg Y."/>
            <person name="Tangrot J."/>
            <person name="Rosling A."/>
        </authorList>
    </citation>
    <scope>NUCLEOTIDE SEQUENCE</scope>
    <source>
        <strain evidence="1">UK204</strain>
    </source>
</reference>
<name>A0A9N8ZK43_9GLOM</name>
<protein>
    <submittedName>
        <fullName evidence="1">4133_t:CDS:1</fullName>
    </submittedName>
</protein>
<dbReference type="Proteomes" id="UP000789570">
    <property type="component" value="Unassembled WGS sequence"/>
</dbReference>
<accession>A0A9N8ZK43</accession>
<comment type="caution">
    <text evidence="1">The sequence shown here is derived from an EMBL/GenBank/DDBJ whole genome shotgun (WGS) entry which is preliminary data.</text>
</comment>